<dbReference type="AlphaFoldDB" id="A0A2I0V889"/>
<reference evidence="2 3" key="1">
    <citation type="journal article" date="2016" name="Sci. Rep.">
        <title>The Dendrobium catenatum Lindl. genome sequence provides insights into polysaccharide synthase, floral development and adaptive evolution.</title>
        <authorList>
            <person name="Zhang G.Q."/>
            <person name="Xu Q."/>
            <person name="Bian C."/>
            <person name="Tsai W.C."/>
            <person name="Yeh C.M."/>
            <person name="Liu K.W."/>
            <person name="Yoshida K."/>
            <person name="Zhang L.S."/>
            <person name="Chang S.B."/>
            <person name="Chen F."/>
            <person name="Shi Y."/>
            <person name="Su Y.Y."/>
            <person name="Zhang Y.Q."/>
            <person name="Chen L.J."/>
            <person name="Yin Y."/>
            <person name="Lin M."/>
            <person name="Huang H."/>
            <person name="Deng H."/>
            <person name="Wang Z.W."/>
            <person name="Zhu S.L."/>
            <person name="Zhao X."/>
            <person name="Deng C."/>
            <person name="Niu S.C."/>
            <person name="Huang J."/>
            <person name="Wang M."/>
            <person name="Liu G.H."/>
            <person name="Yang H.J."/>
            <person name="Xiao X.J."/>
            <person name="Hsiao Y.Y."/>
            <person name="Wu W.L."/>
            <person name="Chen Y.Y."/>
            <person name="Mitsuda N."/>
            <person name="Ohme-Takagi M."/>
            <person name="Luo Y.B."/>
            <person name="Van de Peer Y."/>
            <person name="Liu Z.J."/>
        </authorList>
    </citation>
    <scope>NUCLEOTIDE SEQUENCE [LARGE SCALE GENOMIC DNA]</scope>
    <source>
        <tissue evidence="2">The whole plant</tissue>
    </source>
</reference>
<sequence>MRILKWTPFFDIHEESPIIPIWIPFSNLRLHFFNPQVLHALGSVFGRPLQTDQATASRTRPSVARVLVEVDISKKHPKEVWVGSKAFSYMQKIEFEKVSDFCSLCKIHGHAMSDCFRLHPELKKSVKSTAEIADSPINSVSNIVSDQIVSHAVMDVQVEKENGCVGQDNEVEVVANSEGNVVCNNSEKMPKIFVYVDSMLKNSIDSALAHTEANLAINEDSDVSENCEEGEYIPSENRKENSVQNVEISENGEEGEYIPTENRKEKSMQNLERGISIPVDLEGAKSKKAVVDDSFLNNVEKDQFTKDNKKKGKKIKESVFSTPFSTRAQTNAKGSHG</sequence>
<proteinExistence type="predicted"/>
<dbReference type="EMBL" id="KZ505408">
    <property type="protein sequence ID" value="PKU59624.1"/>
    <property type="molecule type" value="Genomic_DNA"/>
</dbReference>
<dbReference type="PANTHER" id="PTHR31286:SF165">
    <property type="entry name" value="DUF4283 DOMAIN-CONTAINING PROTEIN"/>
    <property type="match status" value="1"/>
</dbReference>
<protein>
    <submittedName>
        <fullName evidence="2">Uncharacterized protein</fullName>
    </submittedName>
</protein>
<reference evidence="2 3" key="2">
    <citation type="journal article" date="2017" name="Nature">
        <title>The Apostasia genome and the evolution of orchids.</title>
        <authorList>
            <person name="Zhang G.Q."/>
            <person name="Liu K.W."/>
            <person name="Li Z."/>
            <person name="Lohaus R."/>
            <person name="Hsiao Y.Y."/>
            <person name="Niu S.C."/>
            <person name="Wang J.Y."/>
            <person name="Lin Y.C."/>
            <person name="Xu Q."/>
            <person name="Chen L.J."/>
            <person name="Yoshida K."/>
            <person name="Fujiwara S."/>
            <person name="Wang Z.W."/>
            <person name="Zhang Y.Q."/>
            <person name="Mitsuda N."/>
            <person name="Wang M."/>
            <person name="Liu G.H."/>
            <person name="Pecoraro L."/>
            <person name="Huang H.X."/>
            <person name="Xiao X.J."/>
            <person name="Lin M."/>
            <person name="Wu X.Y."/>
            <person name="Wu W.L."/>
            <person name="Chen Y.Y."/>
            <person name="Chang S.B."/>
            <person name="Sakamoto S."/>
            <person name="Ohme-Takagi M."/>
            <person name="Yagi M."/>
            <person name="Zeng S.J."/>
            <person name="Shen C.Y."/>
            <person name="Yeh C.M."/>
            <person name="Luo Y.B."/>
            <person name="Tsai W.C."/>
            <person name="Van de Peer Y."/>
            <person name="Liu Z.J."/>
        </authorList>
    </citation>
    <scope>NUCLEOTIDE SEQUENCE [LARGE SCALE GENOMIC DNA]</scope>
    <source>
        <tissue evidence="2">The whole plant</tissue>
    </source>
</reference>
<name>A0A2I0V889_9ASPA</name>
<evidence type="ECO:0000313" key="3">
    <source>
        <dbReference type="Proteomes" id="UP000233837"/>
    </source>
</evidence>
<feature type="compositionally biased region" description="Polar residues" evidence="1">
    <location>
        <begin position="319"/>
        <end position="337"/>
    </location>
</feature>
<dbReference type="InterPro" id="IPR040256">
    <property type="entry name" value="At4g02000-like"/>
</dbReference>
<dbReference type="STRING" id="906689.A0A2I0V889"/>
<organism evidence="2 3">
    <name type="scientific">Dendrobium catenatum</name>
    <dbReference type="NCBI Taxonomy" id="906689"/>
    <lineage>
        <taxon>Eukaryota</taxon>
        <taxon>Viridiplantae</taxon>
        <taxon>Streptophyta</taxon>
        <taxon>Embryophyta</taxon>
        <taxon>Tracheophyta</taxon>
        <taxon>Spermatophyta</taxon>
        <taxon>Magnoliopsida</taxon>
        <taxon>Liliopsida</taxon>
        <taxon>Asparagales</taxon>
        <taxon>Orchidaceae</taxon>
        <taxon>Epidendroideae</taxon>
        <taxon>Malaxideae</taxon>
        <taxon>Dendrobiinae</taxon>
        <taxon>Dendrobium</taxon>
    </lineage>
</organism>
<feature type="region of interest" description="Disordered" evidence="1">
    <location>
        <begin position="225"/>
        <end position="268"/>
    </location>
</feature>
<feature type="region of interest" description="Disordered" evidence="1">
    <location>
        <begin position="302"/>
        <end position="337"/>
    </location>
</feature>
<keyword evidence="3" id="KW-1185">Reference proteome</keyword>
<accession>A0A2I0V889</accession>
<evidence type="ECO:0000313" key="2">
    <source>
        <dbReference type="EMBL" id="PKU59624.1"/>
    </source>
</evidence>
<gene>
    <name evidence="2" type="ORF">MA16_Dca027806</name>
</gene>
<dbReference type="Proteomes" id="UP000233837">
    <property type="component" value="Unassembled WGS sequence"/>
</dbReference>
<evidence type="ECO:0000256" key="1">
    <source>
        <dbReference type="SAM" id="MobiDB-lite"/>
    </source>
</evidence>
<dbReference type="PANTHER" id="PTHR31286">
    <property type="entry name" value="GLYCINE-RICH CELL WALL STRUCTURAL PROTEIN 1.8-LIKE"/>
    <property type="match status" value="1"/>
</dbReference>